<dbReference type="AlphaFoldDB" id="A0A2S6AK96"/>
<name>A0A2S6AK96_9NOCA</name>
<evidence type="ECO:0000313" key="2">
    <source>
        <dbReference type="EMBL" id="PPJ35637.1"/>
    </source>
</evidence>
<evidence type="ECO:0000313" key="3">
    <source>
        <dbReference type="Proteomes" id="UP000239874"/>
    </source>
</evidence>
<protein>
    <submittedName>
        <fullName evidence="2">Uncharacterized protein</fullName>
    </submittedName>
</protein>
<dbReference type="Proteomes" id="UP000239874">
    <property type="component" value="Unassembled WGS sequence"/>
</dbReference>
<proteinExistence type="predicted"/>
<organism evidence="2 3">
    <name type="scientific">Nocardia nova</name>
    <dbReference type="NCBI Taxonomy" id="37330"/>
    <lineage>
        <taxon>Bacteria</taxon>
        <taxon>Bacillati</taxon>
        <taxon>Actinomycetota</taxon>
        <taxon>Actinomycetes</taxon>
        <taxon>Mycobacteriales</taxon>
        <taxon>Nocardiaceae</taxon>
        <taxon>Nocardia</taxon>
    </lineage>
</organism>
<comment type="caution">
    <text evidence="2">The sequence shown here is derived from an EMBL/GenBank/DDBJ whole genome shotgun (WGS) entry which is preliminary data.</text>
</comment>
<dbReference type="EMBL" id="PSZC01000019">
    <property type="protein sequence ID" value="PPJ35637.1"/>
    <property type="molecule type" value="Genomic_DNA"/>
</dbReference>
<reference evidence="2 3" key="1">
    <citation type="submission" date="2018-02" db="EMBL/GenBank/DDBJ databases">
        <title>8 Nocardia nova and 1 Nocardia cyriacigeorgica strain used for evolution to TMP-SMX.</title>
        <authorList>
            <person name="Mehta H."/>
            <person name="Weng J."/>
            <person name="Shamoo Y."/>
        </authorList>
    </citation>
    <scope>NUCLEOTIDE SEQUENCE [LARGE SCALE GENOMIC DNA]</scope>
    <source>
        <strain evidence="2 3">MDA3139</strain>
    </source>
</reference>
<sequence>MIDHLGQHPQRRQAGRVQAPRAISQCANGFQHLFELGPALGWRGGELSARPMLPVGTGS</sequence>
<feature type="region of interest" description="Disordered" evidence="1">
    <location>
        <begin position="1"/>
        <end position="20"/>
    </location>
</feature>
<gene>
    <name evidence="2" type="ORF">C5E45_24065</name>
</gene>
<evidence type="ECO:0000256" key="1">
    <source>
        <dbReference type="SAM" id="MobiDB-lite"/>
    </source>
</evidence>
<accession>A0A2S6AK96</accession>